<organism evidence="1 2">
    <name type="scientific">Phyllosticta paracitricarpa</name>
    <dbReference type="NCBI Taxonomy" id="2016321"/>
    <lineage>
        <taxon>Eukaryota</taxon>
        <taxon>Fungi</taxon>
        <taxon>Dikarya</taxon>
        <taxon>Ascomycota</taxon>
        <taxon>Pezizomycotina</taxon>
        <taxon>Dothideomycetes</taxon>
        <taxon>Dothideomycetes incertae sedis</taxon>
        <taxon>Botryosphaeriales</taxon>
        <taxon>Phyllostictaceae</taxon>
        <taxon>Phyllosticta</taxon>
    </lineage>
</organism>
<dbReference type="EMBL" id="JBBPBF010000002">
    <property type="protein sequence ID" value="KAK7614971.1"/>
    <property type="molecule type" value="Genomic_DNA"/>
</dbReference>
<reference evidence="1 2" key="1">
    <citation type="submission" date="2024-04" db="EMBL/GenBank/DDBJ databases">
        <title>Phyllosticta paracitricarpa is synonymous to the EU quarantine fungus P. citricarpa based on phylogenomic analyses.</title>
        <authorList>
            <consortium name="Lawrence Berkeley National Laboratory"/>
            <person name="Van ingen-buijs V.A."/>
            <person name="Van westerhoven A.C."/>
            <person name="Haridas S."/>
            <person name="Skiadas P."/>
            <person name="Martin F."/>
            <person name="Groenewald J.Z."/>
            <person name="Crous P.W."/>
            <person name="Seidl M.F."/>
        </authorList>
    </citation>
    <scope>NUCLEOTIDE SEQUENCE [LARGE SCALE GENOMIC DNA]</scope>
    <source>
        <strain evidence="1 2">CBS 141358</strain>
    </source>
</reference>
<keyword evidence="2" id="KW-1185">Reference proteome</keyword>
<sequence>GVGVGYKYHPPRRDLEFLTTTRHLPLHTRIPPLPFPSITSKTTSNHITPTMAKNQPNTVSSEELSAAYSKVAFLEEKLSETQESVKVKLNELEALRAYYLRRSQDLEKCTQQTIELLRDEWKVASMVKERGGSGEQSELEAFAERTEALVSQVAEQLNKEA</sequence>
<gene>
    <name evidence="1" type="ORF">JOL62DRAFT_134734</name>
</gene>
<evidence type="ECO:0000313" key="1">
    <source>
        <dbReference type="EMBL" id="KAK7614971.1"/>
    </source>
</evidence>
<dbReference type="Proteomes" id="UP001367316">
    <property type="component" value="Unassembled WGS sequence"/>
</dbReference>
<evidence type="ECO:0000313" key="2">
    <source>
        <dbReference type="Proteomes" id="UP001367316"/>
    </source>
</evidence>
<protein>
    <submittedName>
        <fullName evidence="1">Uncharacterized protein</fullName>
    </submittedName>
</protein>
<name>A0ABR1NIG1_9PEZI</name>
<feature type="non-terminal residue" evidence="1">
    <location>
        <position position="1"/>
    </location>
</feature>
<accession>A0ABR1NIG1</accession>
<comment type="caution">
    <text evidence="1">The sequence shown here is derived from an EMBL/GenBank/DDBJ whole genome shotgun (WGS) entry which is preliminary data.</text>
</comment>
<proteinExistence type="predicted"/>